<protein>
    <submittedName>
        <fullName evidence="3">Rv2175c family DNA-binding protein</fullName>
    </submittedName>
</protein>
<dbReference type="InterPro" id="IPR048576">
    <property type="entry name" value="Rv2175c_wHTH"/>
</dbReference>
<dbReference type="RefSeq" id="WP_344829894.1">
    <property type="nucleotide sequence ID" value="NZ_BAAAUV010000008.1"/>
</dbReference>
<evidence type="ECO:0000313" key="4">
    <source>
        <dbReference type="Proteomes" id="UP001501237"/>
    </source>
</evidence>
<dbReference type="Pfam" id="PF18367">
    <property type="entry name" value="Rv2175c_C"/>
    <property type="match status" value="1"/>
</dbReference>
<feature type="domain" description="DNA-binding protein Rv2175c wHTH" evidence="2">
    <location>
        <begin position="11"/>
        <end position="63"/>
    </location>
</feature>
<proteinExistence type="predicted"/>
<keyword evidence="3" id="KW-0238">DNA-binding</keyword>
<dbReference type="Pfam" id="PF21531">
    <property type="entry name" value="Rv2175c_wHTH"/>
    <property type="match status" value="1"/>
</dbReference>
<evidence type="ECO:0000313" key="3">
    <source>
        <dbReference type="EMBL" id="GAA3216301.1"/>
    </source>
</evidence>
<keyword evidence="4" id="KW-1185">Reference proteome</keyword>
<gene>
    <name evidence="3" type="ORF">GCM10010468_38290</name>
</gene>
<sequence>MTSTHVDIDEQIDALVGDWYTLAAAGEALGVTASRVKQWVKEGKLLAVYRRTGGGPQVPAGFIADREIIKGLAGTLTLLQDAGFDTAETLRWLFTEDDSLPGSPVQAMRENRGTEIRRRAQALAL</sequence>
<organism evidence="3 4">
    <name type="scientific">Actinocorallia longicatena</name>
    <dbReference type="NCBI Taxonomy" id="111803"/>
    <lineage>
        <taxon>Bacteria</taxon>
        <taxon>Bacillati</taxon>
        <taxon>Actinomycetota</taxon>
        <taxon>Actinomycetes</taxon>
        <taxon>Streptosporangiales</taxon>
        <taxon>Thermomonosporaceae</taxon>
        <taxon>Actinocorallia</taxon>
    </lineage>
</organism>
<evidence type="ECO:0000259" key="2">
    <source>
        <dbReference type="Pfam" id="PF21531"/>
    </source>
</evidence>
<accession>A0ABP6QB42</accession>
<evidence type="ECO:0000259" key="1">
    <source>
        <dbReference type="Pfam" id="PF18367"/>
    </source>
</evidence>
<dbReference type="Proteomes" id="UP001501237">
    <property type="component" value="Unassembled WGS sequence"/>
</dbReference>
<name>A0ABP6QB42_9ACTN</name>
<dbReference type="EMBL" id="BAAAUV010000008">
    <property type="protein sequence ID" value="GAA3216301.1"/>
    <property type="molecule type" value="Genomic_DNA"/>
</dbReference>
<reference evidence="4" key="1">
    <citation type="journal article" date="2019" name="Int. J. Syst. Evol. Microbiol.">
        <title>The Global Catalogue of Microorganisms (GCM) 10K type strain sequencing project: providing services to taxonomists for standard genome sequencing and annotation.</title>
        <authorList>
            <consortium name="The Broad Institute Genomics Platform"/>
            <consortium name="The Broad Institute Genome Sequencing Center for Infectious Disease"/>
            <person name="Wu L."/>
            <person name="Ma J."/>
        </authorList>
    </citation>
    <scope>NUCLEOTIDE SEQUENCE [LARGE SCALE GENOMIC DNA]</scope>
    <source>
        <strain evidence="4">JCM 9377</strain>
    </source>
</reference>
<dbReference type="GO" id="GO:0003677">
    <property type="term" value="F:DNA binding"/>
    <property type="evidence" value="ECO:0007669"/>
    <property type="project" value="UniProtKB-KW"/>
</dbReference>
<comment type="caution">
    <text evidence="3">The sequence shown here is derived from an EMBL/GenBank/DDBJ whole genome shotgun (WGS) entry which is preliminary data.</text>
</comment>
<dbReference type="InterPro" id="IPR041098">
    <property type="entry name" value="Rv2175c_C"/>
</dbReference>
<feature type="domain" description="Rv2175c C-terminal" evidence="1">
    <location>
        <begin position="69"/>
        <end position="124"/>
    </location>
</feature>